<dbReference type="InterPro" id="IPR011041">
    <property type="entry name" value="Quinoprot_gluc/sorb_DH_b-prop"/>
</dbReference>
<feature type="domain" description="Glucose/Sorbosone dehydrogenase" evidence="2">
    <location>
        <begin position="67"/>
        <end position="386"/>
    </location>
</feature>
<evidence type="ECO:0000259" key="2">
    <source>
        <dbReference type="Pfam" id="PF07995"/>
    </source>
</evidence>
<reference evidence="3" key="1">
    <citation type="submission" date="2020-02" db="EMBL/GenBank/DDBJ databases">
        <authorList>
            <person name="Meier V. D."/>
        </authorList>
    </citation>
    <scope>NUCLEOTIDE SEQUENCE</scope>
    <source>
        <strain evidence="3">AVDCRST_MAG55</strain>
    </source>
</reference>
<dbReference type="AlphaFoldDB" id="A0A6J4NTF5"/>
<keyword evidence="1" id="KW-0472">Membrane</keyword>
<dbReference type="InterPro" id="IPR012938">
    <property type="entry name" value="Glc/Sorbosone_DH"/>
</dbReference>
<dbReference type="PANTHER" id="PTHR19328:SF75">
    <property type="entry name" value="ALDOSE SUGAR DEHYDROGENASE YLII"/>
    <property type="match status" value="1"/>
</dbReference>
<protein>
    <recommendedName>
        <fullName evidence="2">Glucose/Sorbosone dehydrogenase domain-containing protein</fullName>
    </recommendedName>
</protein>
<dbReference type="EMBL" id="CADCUZ010000014">
    <property type="protein sequence ID" value="CAA9395260.1"/>
    <property type="molecule type" value="Genomic_DNA"/>
</dbReference>
<dbReference type="SUPFAM" id="SSF50952">
    <property type="entry name" value="Soluble quinoprotein glucose dehydrogenase"/>
    <property type="match status" value="1"/>
</dbReference>
<dbReference type="InterPro" id="IPR011042">
    <property type="entry name" value="6-blade_b-propeller_TolB-like"/>
</dbReference>
<feature type="transmembrane region" description="Helical" evidence="1">
    <location>
        <begin position="20"/>
        <end position="43"/>
    </location>
</feature>
<dbReference type="PROSITE" id="PS51257">
    <property type="entry name" value="PROKAR_LIPOPROTEIN"/>
    <property type="match status" value="1"/>
</dbReference>
<keyword evidence="1" id="KW-0812">Transmembrane</keyword>
<dbReference type="Pfam" id="PF07995">
    <property type="entry name" value="GSDH"/>
    <property type="match status" value="1"/>
</dbReference>
<sequence>MRPSHPSYVGSETVGSEKRILGGLLLAVVACTLLASVVAVLAFPARSARGAATLPPNFARSQVAGGLASPTALEFAPDGRLFVAEQRGTLRMVKAGGTLATVLDISGRVDPAGERGLLGVAFDPGFASNHYVYLHYTQKATGNTPAHNRIVRFSVSGDTTVAGSGKPILRLNNLSTATNHNGGAIHFGKDGKLYVAVGDNANADNARSLRNLKGKMLRINKDGTIPSSNPFYNRTSGKNRAIWALGLRNPFKFAVKPATGTIFINDVGEATWEEINRGASGANYGWPRHEGPESARSHVPPIFAYGHGGDPAATGCSVTGGAFYNPTTVQFPSGYVGDYFFSDFCSGWIRRYDPTSDKAVGFATGLDRPVDLKVSKDGSLYYLTRGSGADTGSISKVRFTGN</sequence>
<accession>A0A6J4NTF5</accession>
<keyword evidence="1" id="KW-1133">Transmembrane helix</keyword>
<organism evidence="3">
    <name type="scientific">uncultured Rubrobacteraceae bacterium</name>
    <dbReference type="NCBI Taxonomy" id="349277"/>
    <lineage>
        <taxon>Bacteria</taxon>
        <taxon>Bacillati</taxon>
        <taxon>Actinomycetota</taxon>
        <taxon>Rubrobacteria</taxon>
        <taxon>Rubrobacterales</taxon>
        <taxon>Rubrobacteraceae</taxon>
        <taxon>environmental samples</taxon>
    </lineage>
</organism>
<dbReference type="PANTHER" id="PTHR19328">
    <property type="entry name" value="HEDGEHOG-INTERACTING PROTEIN"/>
    <property type="match status" value="1"/>
</dbReference>
<dbReference type="Gene3D" id="2.120.10.30">
    <property type="entry name" value="TolB, C-terminal domain"/>
    <property type="match status" value="1"/>
</dbReference>
<gene>
    <name evidence="3" type="ORF">AVDCRST_MAG55-324</name>
</gene>
<evidence type="ECO:0000256" key="1">
    <source>
        <dbReference type="SAM" id="Phobius"/>
    </source>
</evidence>
<evidence type="ECO:0000313" key="3">
    <source>
        <dbReference type="EMBL" id="CAA9395260.1"/>
    </source>
</evidence>
<proteinExistence type="predicted"/>
<name>A0A6J4NTF5_9ACTN</name>